<dbReference type="PROSITE" id="PS51819">
    <property type="entry name" value="VOC"/>
    <property type="match status" value="1"/>
</dbReference>
<evidence type="ECO:0000313" key="3">
    <source>
        <dbReference type="Proteomes" id="UP001321498"/>
    </source>
</evidence>
<protein>
    <recommendedName>
        <fullName evidence="1">VOC domain-containing protein</fullName>
    </recommendedName>
</protein>
<organism evidence="2 3">
    <name type="scientific">Naasia aerilata</name>
    <dbReference type="NCBI Taxonomy" id="1162966"/>
    <lineage>
        <taxon>Bacteria</taxon>
        <taxon>Bacillati</taxon>
        <taxon>Actinomycetota</taxon>
        <taxon>Actinomycetes</taxon>
        <taxon>Micrococcales</taxon>
        <taxon>Microbacteriaceae</taxon>
        <taxon>Naasia</taxon>
    </lineage>
</organism>
<dbReference type="Gene3D" id="3.10.180.10">
    <property type="entry name" value="2,3-Dihydroxybiphenyl 1,2-Dioxygenase, domain 1"/>
    <property type="match status" value="1"/>
</dbReference>
<dbReference type="InterPro" id="IPR029068">
    <property type="entry name" value="Glyas_Bleomycin-R_OHBP_Dase"/>
</dbReference>
<feature type="domain" description="VOC" evidence="1">
    <location>
        <begin position="2"/>
        <end position="116"/>
    </location>
</feature>
<proteinExistence type="predicted"/>
<sequence length="119" mass="12837">MRLLQVALRAEAQERAAAFYTALLGAPPAGRFGPLLFFRIGDVRLLFEEGAAPALIYLEVPDLHAALAALPDGAAVVEAPRRIFVHPDDALGPERAEEWHGAFRDPEGNTVVLVALVRS</sequence>
<dbReference type="EMBL" id="AP027731">
    <property type="protein sequence ID" value="BDZ44621.1"/>
    <property type="molecule type" value="Genomic_DNA"/>
</dbReference>
<dbReference type="Proteomes" id="UP001321498">
    <property type="component" value="Chromosome"/>
</dbReference>
<dbReference type="InterPro" id="IPR004360">
    <property type="entry name" value="Glyas_Fos-R_dOase_dom"/>
</dbReference>
<keyword evidence="3" id="KW-1185">Reference proteome</keyword>
<gene>
    <name evidence="2" type="ORF">GCM10025866_05300</name>
</gene>
<evidence type="ECO:0000259" key="1">
    <source>
        <dbReference type="PROSITE" id="PS51819"/>
    </source>
</evidence>
<dbReference type="Pfam" id="PF00903">
    <property type="entry name" value="Glyoxalase"/>
    <property type="match status" value="1"/>
</dbReference>
<reference evidence="3" key="1">
    <citation type="journal article" date="2019" name="Int. J. Syst. Evol. Microbiol.">
        <title>The Global Catalogue of Microorganisms (GCM) 10K type strain sequencing project: providing services to taxonomists for standard genome sequencing and annotation.</title>
        <authorList>
            <consortium name="The Broad Institute Genomics Platform"/>
            <consortium name="The Broad Institute Genome Sequencing Center for Infectious Disease"/>
            <person name="Wu L."/>
            <person name="Ma J."/>
        </authorList>
    </citation>
    <scope>NUCLEOTIDE SEQUENCE [LARGE SCALE GENOMIC DNA]</scope>
    <source>
        <strain evidence="3">NBRC 108725</strain>
    </source>
</reference>
<dbReference type="RefSeq" id="WP_286278060.1">
    <property type="nucleotide sequence ID" value="NZ_AP027731.1"/>
</dbReference>
<name>A0ABM8G8X9_9MICO</name>
<evidence type="ECO:0000313" key="2">
    <source>
        <dbReference type="EMBL" id="BDZ44621.1"/>
    </source>
</evidence>
<dbReference type="SUPFAM" id="SSF54593">
    <property type="entry name" value="Glyoxalase/Bleomycin resistance protein/Dihydroxybiphenyl dioxygenase"/>
    <property type="match status" value="1"/>
</dbReference>
<dbReference type="InterPro" id="IPR037523">
    <property type="entry name" value="VOC_core"/>
</dbReference>
<accession>A0ABM8G8X9</accession>